<accession>A0A077ZHY7</accession>
<dbReference type="OrthoDB" id="6421235at2759"/>
<name>A0A077ZHY7_TRITR</name>
<evidence type="ECO:0000313" key="2">
    <source>
        <dbReference type="Proteomes" id="UP000030665"/>
    </source>
</evidence>
<evidence type="ECO:0000313" key="1">
    <source>
        <dbReference type="EMBL" id="CDW59981.1"/>
    </source>
</evidence>
<proteinExistence type="predicted"/>
<protein>
    <submittedName>
        <fullName evidence="1">Uncharacterized protein</fullName>
    </submittedName>
</protein>
<dbReference type="EMBL" id="HG806811">
    <property type="protein sequence ID" value="CDW59981.1"/>
    <property type="molecule type" value="Genomic_DNA"/>
</dbReference>
<keyword evidence="2" id="KW-1185">Reference proteome</keyword>
<sequence length="184" mass="20572">MLNDSADIAEIDEVAEGAEVYVRCWRLQQAAKSYLRTDRKREFPGGVDRERKSQSADAVSSFCNSFVQTHEDDDLSPEGKFWNLIHCMDVISRAHEVAESFPPTAMARVFATALESLDGTYEFQLQVYDECKIGGKTSPVPDEPRMNELRETGINLSDVHKEPSEIDMLIGADIAGELNTGRIL</sequence>
<dbReference type="AlphaFoldDB" id="A0A077ZHY7"/>
<dbReference type="Proteomes" id="UP000030665">
    <property type="component" value="Unassembled WGS sequence"/>
</dbReference>
<organism evidence="1 2">
    <name type="scientific">Trichuris trichiura</name>
    <name type="common">Whipworm</name>
    <name type="synonym">Trichocephalus trichiurus</name>
    <dbReference type="NCBI Taxonomy" id="36087"/>
    <lineage>
        <taxon>Eukaryota</taxon>
        <taxon>Metazoa</taxon>
        <taxon>Ecdysozoa</taxon>
        <taxon>Nematoda</taxon>
        <taxon>Enoplea</taxon>
        <taxon>Dorylaimia</taxon>
        <taxon>Trichinellida</taxon>
        <taxon>Trichuridae</taxon>
        <taxon>Trichuris</taxon>
    </lineage>
</organism>
<gene>
    <name evidence="1" type="ORF">TTRE_0000832801</name>
</gene>
<reference evidence="1" key="1">
    <citation type="submission" date="2014-01" db="EMBL/GenBank/DDBJ databases">
        <authorList>
            <person name="Aslett M."/>
        </authorList>
    </citation>
    <scope>NUCLEOTIDE SEQUENCE</scope>
</reference>
<reference evidence="1" key="2">
    <citation type="submission" date="2014-03" db="EMBL/GenBank/DDBJ databases">
        <title>The whipworm genome and dual-species transcriptomics of an intimate host-pathogen interaction.</title>
        <authorList>
            <person name="Foth B.J."/>
            <person name="Tsai I.J."/>
            <person name="Reid A.J."/>
            <person name="Bancroft A.J."/>
            <person name="Nichol S."/>
            <person name="Tracey A."/>
            <person name="Holroyd N."/>
            <person name="Cotton J.A."/>
            <person name="Stanley E.J."/>
            <person name="Zarowiecki M."/>
            <person name="Liu J.Z."/>
            <person name="Huckvale T."/>
            <person name="Cooper P.J."/>
            <person name="Grencis R.K."/>
            <person name="Berriman M."/>
        </authorList>
    </citation>
    <scope>NUCLEOTIDE SEQUENCE [LARGE SCALE GENOMIC DNA]</scope>
</reference>